<sequence length="698" mass="78342">MLAQGDFSKVAYSTNPDAPIRWANQWDNLWDNGTHGSIERGYGGVSIFYDGVGHVREDLSRVPMLGRLLASIRVNGIVINNVNADPTILSQRNWDGVEEIANLFRPWGVRIGMSLNFASPQTFGGLDSFDPLDDQVIDWWQGISDEMYERVPDFAGYLVKANSEGQPGPITYNRTLADGANMFAKTIAPHGGVVMFRAFVYDKLDWNDWHADRANAAVEFFGELDGQFDDNVVVQIKYGPIDFQVREPVSPLFSTLRETPMAIELQVTQEYLGQQCHLVYLPPLWQTILDFDLRVDGKESRTRDVLNGNVFDKKLGGYTAVTNVGMDQTWLGSHLSMSNLYAFGRLAWNPTLDSGAILDDWTRLTFGLGRSVRETIRSMSLESWPAYENYTGNLGIQTLTDILYTHYGPNPASQDNNGWGQWTRADGEGIGMDRTVWNGTGNAGQYQPEVAARFEETETTPDDLMLWFHHVPYTFELHSGETVIQHFYNAHYAGAETAATFPKRWETLRGRMDDERFEHELYRLTYQAGHSLVWRDAINEFYRSLSGIADVQDRVRNHPWRIEAEDMDLDGYAPVDVEPFETASQYRAVVTNETGTATTTLNFPDGTYNLAVNYYDVVGGNATYTVALNGKTVGTWQGDAEFRLGKFPSEYLDGHSAIRVTFEGVHVKKGDELVVTGMADGSEQAPLDYVSVLPLGVV</sequence>
<dbReference type="Gene3D" id="3.20.20.80">
    <property type="entry name" value="Glycosidases"/>
    <property type="match status" value="1"/>
</dbReference>
<accession>A0A9P7ZKY1</accession>
<reference evidence="4" key="1">
    <citation type="journal article" date="2021" name="IMA Fungus">
        <title>Genomic characterization of three marine fungi, including Emericellopsis atlantica sp. nov. with signatures of a generalist lifestyle and marine biomass degradation.</title>
        <authorList>
            <person name="Hagestad O.C."/>
            <person name="Hou L."/>
            <person name="Andersen J.H."/>
            <person name="Hansen E.H."/>
            <person name="Altermark B."/>
            <person name="Li C."/>
            <person name="Kuhnert E."/>
            <person name="Cox R.J."/>
            <person name="Crous P.W."/>
            <person name="Spatafora J.W."/>
            <person name="Lail K."/>
            <person name="Amirebrahimi M."/>
            <person name="Lipzen A."/>
            <person name="Pangilinan J."/>
            <person name="Andreopoulos W."/>
            <person name="Hayes R.D."/>
            <person name="Ng V."/>
            <person name="Grigoriev I.V."/>
            <person name="Jackson S.A."/>
            <person name="Sutton T.D.S."/>
            <person name="Dobson A.D.W."/>
            <person name="Rama T."/>
        </authorList>
    </citation>
    <scope>NUCLEOTIDE SEQUENCE</scope>
    <source>
        <strain evidence="4">TS7</strain>
    </source>
</reference>
<dbReference type="Pfam" id="PF07477">
    <property type="entry name" value="Glyco_hydro_67C"/>
    <property type="match status" value="1"/>
</dbReference>
<evidence type="ECO:0000256" key="1">
    <source>
        <dbReference type="PIRSR" id="PIRSR029900-1"/>
    </source>
</evidence>
<organism evidence="4 5">
    <name type="scientific">Emericellopsis atlantica</name>
    <dbReference type="NCBI Taxonomy" id="2614577"/>
    <lineage>
        <taxon>Eukaryota</taxon>
        <taxon>Fungi</taxon>
        <taxon>Dikarya</taxon>
        <taxon>Ascomycota</taxon>
        <taxon>Pezizomycotina</taxon>
        <taxon>Sordariomycetes</taxon>
        <taxon>Hypocreomycetidae</taxon>
        <taxon>Hypocreales</taxon>
        <taxon>Bionectriaceae</taxon>
        <taxon>Emericellopsis</taxon>
    </lineage>
</organism>
<dbReference type="InterPro" id="IPR011395">
    <property type="entry name" value="Glyco_hydro_67_aGlcAse"/>
</dbReference>
<feature type="domain" description="Glycosyl hydrolase family 67 C-terminal" evidence="2">
    <location>
        <begin position="332"/>
        <end position="554"/>
    </location>
</feature>
<gene>
    <name evidence="4" type="ORF">F5Z01DRAFT_655772</name>
</gene>
<dbReference type="SUPFAM" id="SSF49785">
    <property type="entry name" value="Galactose-binding domain-like"/>
    <property type="match status" value="1"/>
</dbReference>
<dbReference type="EMBL" id="MU251255">
    <property type="protein sequence ID" value="KAG9254029.1"/>
    <property type="molecule type" value="Genomic_DNA"/>
</dbReference>
<dbReference type="GO" id="GO:0005576">
    <property type="term" value="C:extracellular region"/>
    <property type="evidence" value="ECO:0007669"/>
    <property type="project" value="InterPro"/>
</dbReference>
<dbReference type="InterPro" id="IPR011099">
    <property type="entry name" value="Glyco_hydro_67_C"/>
</dbReference>
<dbReference type="PIRSF" id="PIRSF029900">
    <property type="entry name" value="Alpha-glucuronds"/>
    <property type="match status" value="1"/>
</dbReference>
<feature type="active site" description="Proton acceptor" evidence="1">
    <location>
        <position position="242"/>
    </location>
</feature>
<feature type="non-terminal residue" evidence="4">
    <location>
        <position position="698"/>
    </location>
</feature>
<dbReference type="SUPFAM" id="SSF51445">
    <property type="entry name" value="(Trans)glycosidases"/>
    <property type="match status" value="1"/>
</dbReference>
<evidence type="ECO:0000259" key="2">
    <source>
        <dbReference type="Pfam" id="PF07477"/>
    </source>
</evidence>
<dbReference type="InterPro" id="IPR037054">
    <property type="entry name" value="A-glucoronidase_C_sf"/>
</dbReference>
<feature type="active site" description="Proton acceptor" evidence="1">
    <location>
        <position position="270"/>
    </location>
</feature>
<dbReference type="InterPro" id="IPR011100">
    <property type="entry name" value="Glyco_hydro_67_cat"/>
</dbReference>
<name>A0A9P7ZKY1_9HYPO</name>
<dbReference type="Gene3D" id="3.90.1330.10">
    <property type="entry name" value="Alpha-glucuronidase, C-terminal domain"/>
    <property type="match status" value="1"/>
</dbReference>
<dbReference type="GO" id="GO:0045493">
    <property type="term" value="P:xylan catabolic process"/>
    <property type="evidence" value="ECO:0007669"/>
    <property type="project" value="InterPro"/>
</dbReference>
<dbReference type="Gene3D" id="2.60.120.260">
    <property type="entry name" value="Galactose-binding domain-like"/>
    <property type="match status" value="1"/>
</dbReference>
<dbReference type="OrthoDB" id="6501611at2759"/>
<protein>
    <submittedName>
        <fullName evidence="4">Glycoside hydrolase superfamily</fullName>
    </submittedName>
</protein>
<evidence type="ECO:0000313" key="5">
    <source>
        <dbReference type="Proteomes" id="UP000887229"/>
    </source>
</evidence>
<proteinExistence type="predicted"/>
<dbReference type="InterPro" id="IPR008979">
    <property type="entry name" value="Galactose-bd-like_sf"/>
</dbReference>
<dbReference type="AlphaFoldDB" id="A0A9P7ZKY1"/>
<keyword evidence="4" id="KW-0378">Hydrolase</keyword>
<dbReference type="Proteomes" id="UP000887229">
    <property type="component" value="Unassembled WGS sequence"/>
</dbReference>
<dbReference type="CDD" id="cd02795">
    <property type="entry name" value="CBM6-CBM35-CBM36_like"/>
    <property type="match status" value="1"/>
</dbReference>
<feature type="domain" description="Glycosyl hydrolase family 67 catalytic" evidence="3">
    <location>
        <begin position="6"/>
        <end position="330"/>
    </location>
</feature>
<comment type="caution">
    <text evidence="4">The sequence shown here is derived from an EMBL/GenBank/DDBJ whole genome shotgun (WGS) entry which is preliminary data.</text>
</comment>
<dbReference type="PANTHER" id="PTHR39207">
    <property type="entry name" value="ALPHA-GLUCURONIDASE A"/>
    <property type="match status" value="1"/>
</dbReference>
<keyword evidence="5" id="KW-1185">Reference proteome</keyword>
<evidence type="ECO:0000313" key="4">
    <source>
        <dbReference type="EMBL" id="KAG9254029.1"/>
    </source>
</evidence>
<dbReference type="Pfam" id="PF07488">
    <property type="entry name" value="Glyco_hydro_67M"/>
    <property type="match status" value="1"/>
</dbReference>
<dbReference type="PANTHER" id="PTHR39207:SF1">
    <property type="entry name" value="ALPHA-GLUCURONIDASE A"/>
    <property type="match status" value="1"/>
</dbReference>
<dbReference type="GO" id="GO:0046559">
    <property type="term" value="F:alpha-glucuronidase activity"/>
    <property type="evidence" value="ECO:0007669"/>
    <property type="project" value="InterPro"/>
</dbReference>
<feature type="active site" description="Proton donor" evidence="1">
    <location>
        <position position="164"/>
    </location>
</feature>
<dbReference type="GeneID" id="70294436"/>
<evidence type="ECO:0000259" key="3">
    <source>
        <dbReference type="Pfam" id="PF07488"/>
    </source>
</evidence>
<dbReference type="RefSeq" id="XP_046117953.1">
    <property type="nucleotide sequence ID" value="XM_046263533.1"/>
</dbReference>
<dbReference type="InterPro" id="IPR017853">
    <property type="entry name" value="GH"/>
</dbReference>